<organism evidence="2 3">
    <name type="scientific">Blattamonas nauphoetae</name>
    <dbReference type="NCBI Taxonomy" id="2049346"/>
    <lineage>
        <taxon>Eukaryota</taxon>
        <taxon>Metamonada</taxon>
        <taxon>Preaxostyla</taxon>
        <taxon>Oxymonadida</taxon>
        <taxon>Blattamonas</taxon>
    </lineage>
</organism>
<sequence length="647" mass="72064">MINSSFNDTLSSESSSSRQDEPTESSDLTPEQSGIIAQNILEEIVIEALFSQLDASEETPTPAPAPAQDDLDFLFSGFDLFGDDEPATDATPAADGLDFFSTGFDLFDEVETKPKKVQPVQQTEEEQFLSNLFGMNDLFVETPAEKKARMKKETAARKLREKEALLNQSTDEVISSFPTADRDWVYQQVKAYGGNKYAAASVIQNMTHNSMHWKRNDGTVPEIELSHKNKMIRREKQGKVLTEIPAIFQKILNTSEKSEPARQILTTHLPHSHGPYSLLEQIQKEHMFPHGLTILCGLGANLETQEDLDSTLLMTMRRIRTVARWGQAALETGFCTSPLVQCADCLNWVVGIETDTDEKACPLCLLSSLLISVSPSHDQNSNTTPSPNPSPSTAVTFANPHTSTVSLSSFAGLPPYTIEQAEKATQRRHITMGLVEKCECPQCHEILDGTLKSGSLRPKNNDSTLQTLPSTIKVCPHQNCQACICEFCGKVVGSHHSIAQDHLCQEMIELAKTEIQKEVAKIKITSESHWACPKCSKPRFAEGQTEFSHNDRWNRRICECGCVWCGVCEKELVADTDGLWNVFAHFGDEGCPMTMKADTLEAMNEVRKEAQTKGRLFGIVKEFKIRHPQFQGWDLSLKELQDMVEST</sequence>
<evidence type="ECO:0000256" key="1">
    <source>
        <dbReference type="SAM" id="MobiDB-lite"/>
    </source>
</evidence>
<feature type="region of interest" description="Disordered" evidence="1">
    <location>
        <begin position="1"/>
        <end position="34"/>
    </location>
</feature>
<dbReference type="EMBL" id="JARBJD010000020">
    <property type="protein sequence ID" value="KAK2960854.1"/>
    <property type="molecule type" value="Genomic_DNA"/>
</dbReference>
<feature type="compositionally biased region" description="Low complexity" evidence="1">
    <location>
        <begin position="1"/>
        <end position="17"/>
    </location>
</feature>
<protein>
    <recommendedName>
        <fullName evidence="4">RING-type domain-containing protein</fullName>
    </recommendedName>
</protein>
<keyword evidence="3" id="KW-1185">Reference proteome</keyword>
<comment type="caution">
    <text evidence="2">The sequence shown here is derived from an EMBL/GenBank/DDBJ whole genome shotgun (WGS) entry which is preliminary data.</text>
</comment>
<feature type="region of interest" description="Disordered" evidence="1">
    <location>
        <begin position="376"/>
        <end position="398"/>
    </location>
</feature>
<evidence type="ECO:0008006" key="4">
    <source>
        <dbReference type="Google" id="ProtNLM"/>
    </source>
</evidence>
<gene>
    <name evidence="2" type="ORF">BLNAU_4251</name>
</gene>
<evidence type="ECO:0000313" key="2">
    <source>
        <dbReference type="EMBL" id="KAK2960854.1"/>
    </source>
</evidence>
<accession>A0ABQ9YAX0</accession>
<evidence type="ECO:0000313" key="3">
    <source>
        <dbReference type="Proteomes" id="UP001281761"/>
    </source>
</evidence>
<feature type="compositionally biased region" description="Polar residues" evidence="1">
    <location>
        <begin position="25"/>
        <end position="34"/>
    </location>
</feature>
<dbReference type="Proteomes" id="UP001281761">
    <property type="component" value="Unassembled WGS sequence"/>
</dbReference>
<feature type="compositionally biased region" description="Low complexity" evidence="1">
    <location>
        <begin position="376"/>
        <end position="385"/>
    </location>
</feature>
<name>A0ABQ9YAX0_9EUKA</name>
<proteinExistence type="predicted"/>
<reference evidence="2 3" key="1">
    <citation type="journal article" date="2022" name="bioRxiv">
        <title>Genomics of Preaxostyla Flagellates Illuminates Evolutionary Transitions and the Path Towards Mitochondrial Loss.</title>
        <authorList>
            <person name="Novak L.V.F."/>
            <person name="Treitli S.C."/>
            <person name="Pyrih J."/>
            <person name="Halakuc P."/>
            <person name="Pipaliya S.V."/>
            <person name="Vacek V."/>
            <person name="Brzon O."/>
            <person name="Soukal P."/>
            <person name="Eme L."/>
            <person name="Dacks J.B."/>
            <person name="Karnkowska A."/>
            <person name="Elias M."/>
            <person name="Hampl V."/>
        </authorList>
    </citation>
    <scope>NUCLEOTIDE SEQUENCE [LARGE SCALE GENOMIC DNA]</scope>
    <source>
        <strain evidence="2">NAU3</strain>
        <tissue evidence="2">Gut</tissue>
    </source>
</reference>